<keyword evidence="3" id="KW-1133">Transmembrane helix</keyword>
<feature type="domain" description="C-type lectin" evidence="4">
    <location>
        <begin position="270"/>
        <end position="395"/>
    </location>
</feature>
<evidence type="ECO:0000313" key="5">
    <source>
        <dbReference type="EMBL" id="KAL3871540.1"/>
    </source>
</evidence>
<dbReference type="SMART" id="SM00034">
    <property type="entry name" value="CLECT"/>
    <property type="match status" value="12"/>
</dbReference>
<organism evidence="5 6">
    <name type="scientific">Sinanodonta woodiana</name>
    <name type="common">Chinese pond mussel</name>
    <name type="synonym">Anodonta woodiana</name>
    <dbReference type="NCBI Taxonomy" id="1069815"/>
    <lineage>
        <taxon>Eukaryota</taxon>
        <taxon>Metazoa</taxon>
        <taxon>Spiralia</taxon>
        <taxon>Lophotrochozoa</taxon>
        <taxon>Mollusca</taxon>
        <taxon>Bivalvia</taxon>
        <taxon>Autobranchia</taxon>
        <taxon>Heteroconchia</taxon>
        <taxon>Palaeoheterodonta</taxon>
        <taxon>Unionida</taxon>
        <taxon>Unionoidea</taxon>
        <taxon>Unionidae</taxon>
        <taxon>Unioninae</taxon>
        <taxon>Sinanodonta</taxon>
    </lineage>
</organism>
<dbReference type="InterPro" id="IPR016186">
    <property type="entry name" value="C-type_lectin-like/link_sf"/>
</dbReference>
<dbReference type="Gene3D" id="3.10.100.10">
    <property type="entry name" value="Mannose-Binding Protein A, subunit A"/>
    <property type="match status" value="12"/>
</dbReference>
<dbReference type="InterPro" id="IPR050111">
    <property type="entry name" value="C-type_lectin/snaclec_domain"/>
</dbReference>
<feature type="domain" description="C-type lectin" evidence="4">
    <location>
        <begin position="1"/>
        <end position="111"/>
    </location>
</feature>
<evidence type="ECO:0000256" key="1">
    <source>
        <dbReference type="ARBA" id="ARBA00023157"/>
    </source>
</evidence>
<feature type="compositionally biased region" description="Polar residues" evidence="2">
    <location>
        <begin position="1854"/>
        <end position="1864"/>
    </location>
</feature>
<dbReference type="PROSITE" id="PS00615">
    <property type="entry name" value="C_TYPE_LECTIN_1"/>
    <property type="match status" value="7"/>
</dbReference>
<reference evidence="5 6" key="1">
    <citation type="submission" date="2024-11" db="EMBL/GenBank/DDBJ databases">
        <title>Chromosome-level genome assembly of the freshwater bivalve Anodonta woodiana.</title>
        <authorList>
            <person name="Chen X."/>
        </authorList>
    </citation>
    <scope>NUCLEOTIDE SEQUENCE [LARGE SCALE GENOMIC DNA]</scope>
    <source>
        <strain evidence="5">MN2024</strain>
        <tissue evidence="5">Gills</tissue>
    </source>
</reference>
<feature type="domain" description="C-type lectin" evidence="4">
    <location>
        <begin position="982"/>
        <end position="1102"/>
    </location>
</feature>
<feature type="domain" description="C-type lectin" evidence="4">
    <location>
        <begin position="1430"/>
        <end position="1547"/>
    </location>
</feature>
<dbReference type="InterPro" id="IPR018378">
    <property type="entry name" value="C-type_lectin_CS"/>
</dbReference>
<feature type="domain" description="C-type lectin" evidence="4">
    <location>
        <begin position="1282"/>
        <end position="1405"/>
    </location>
</feature>
<dbReference type="InterPro" id="IPR001304">
    <property type="entry name" value="C-type_lectin-like"/>
</dbReference>
<feature type="domain" description="C-type lectin" evidence="4">
    <location>
        <begin position="1133"/>
        <end position="1253"/>
    </location>
</feature>
<sequence>MTWQNARDYCRVFGGDLVKVESLDEKNWLYQQIQMIQNRTNAGANWWVGMNNLENVNQWVWSVDNAPYNATVINWIKGAPDNAGGNERCGEIMGTAFNDEECADKNKYVCQRARGIPLLCDADNNWQVGNGKCYKVYTQNKPWNAAVTQCSRDGGYLFEVHSPEDEMLLRDIAVNQNTQFWIGLHSFVNQASPRGYSWFWNLNGTSLDGTSLVYWHGNPIVLSANKNTTCAFVTNQASDLNAWNTAPCNQNKKFVCQKSEGVCLPGWIGHRNQCFQFNLQYSLTFSDASTYCSQQGGELLRIPSDATQKFINSYLDEMQNSQINRFWIGLSDNNVTSGTFKWRNGDAMQYKHFAGNNTPVNIVGKMDCVFIQTSDKAGKWRVADNCQQNMAFVCNIPVNKPVKPVLHTPRPTYSCKTNWKLHGNICYFFNAAAQRSWLESRAACQKMDPSSDLVKITSDNIQGFINHQLMPGQVFWIGLSDRSQEGTYKWLDETAQTTYTHWHRGEPNNFHGSQNCVTTTNSDWDDDGCDRIHRYICSMPATDWTYKCGPKWESTPNTDTCYLFVDVSLDWVDAGQFCRVQNGTLLAIESIQEQFYIAGRIKTMNSIGVWIGANDRSQEGGWQWSGGQPFAYINWAPGQPGNNNGGGTDCVVMYTQSAQWDDISCTARNGFACEKLATAPKGTTMRTTTPKIPAGMVLGCPYGWLPFGNDCFKVYVNSVNWMTAKTLCGRDSASLASIYNRNEHNFIISHLPKAANPRDAYWIGLNDQQNEMSFQWADGTAVTYTNWALNQPDNWRNLEDCVTIKQATGGQWNDDTCTENRKGFICRQGKSAVSATQNPDQTGCPMAYDSKNWADANSVCNSSFQGTLATINDRFTQAFISSLIWARAGYYWIGLSDVRTPGTYHWINGNPVQFTFWYNTHTGNERNTCAAMRATPPVGLWQNSACNVQQQYVCQFRRQGYTLPPFMPSTSVGHCPNSWTPYRGFCFFAFGDISQRKTWFEARDFCRSLHGDLPSLHSTQDDVFLSQTLLRAYSQKYFWLGLNDIDNEAGYIWSDRTPTDYTNWNQGEPNNANDQEDCTEYSMYTKTWNDNSCYLARYFICQIRPGITIPATTVPPTASSSKLCGSDPSWLYYNDTCYRLNDVSGPNATLSWYNAEAYCNNFLSHLVSIHSSRENQFLLALISKRSQTKYWTGLNELDLNSYKWTDLSIVNYNNWEASEPNDYFGGEKCAEMHNWNGMWNDANCNQKLGYICKKPVHGRATFIPTIYPPGGCSNGFVRLPGGQNKCYYLGGLTTDTKSNWTDARDKCRGFGKYYDIASIESDFEQAFLVSLMRGYTFRFWIGLSDLNHNGQFVWLDNEPMTYTNWDKGQPTNTQGQAYCVAMRTLDPVGKWANFQCATQLAYICQTKQDPSIPTISPPSSCSAGYASMVNSQNCYKLYSNAKKTWKDAQVVCKADGGNLASILNVNEAAFIQVLAYNMAPYWIGLSDASTSGVSTGVYSWSDGWTIMYSSWGRNQPDHGANEGCVVVDNSGKWNDTTCNSVYNYVCKISSVSPPLATSPVLGQCADPTWIMNGGFCYFMDVNAKMSWPEANYRCNRIGMGLLSIHSKTENMFVLSLIQQAMVQDPNYQPNIWTGLSKGPSGAFVYSDQTPVDYLNWEQGAPSGVGQKNQMEECIEVNRFSGQWNDLDCFVRLGYMCKVAVVSSTTAIPLPPGSSDARQQITYTPYIIPPTQSQINTIGSGSVGYTIRYPNGSVVNRSYSQTPSAQYLNQESDESPSLSGGGIAGIIIGVIAILLIIAIGMLLLKRRIGPGAFSRSGIRENSENLSFDNALYSKYDETVNIDTPEKKDMSPKLQYASSSEEASDA</sequence>
<dbReference type="InterPro" id="IPR016187">
    <property type="entry name" value="CTDL_fold"/>
</dbReference>
<feature type="domain" description="C-type lectin" evidence="4">
    <location>
        <begin position="849"/>
        <end position="955"/>
    </location>
</feature>
<evidence type="ECO:0000313" key="6">
    <source>
        <dbReference type="Proteomes" id="UP001634394"/>
    </source>
</evidence>
<feature type="domain" description="C-type lectin" evidence="4">
    <location>
        <begin position="422"/>
        <end position="538"/>
    </location>
</feature>
<dbReference type="EMBL" id="JBJQND010000007">
    <property type="protein sequence ID" value="KAL3871540.1"/>
    <property type="molecule type" value="Genomic_DNA"/>
</dbReference>
<feature type="region of interest" description="Disordered" evidence="2">
    <location>
        <begin position="1839"/>
        <end position="1864"/>
    </location>
</feature>
<dbReference type="SUPFAM" id="SSF56436">
    <property type="entry name" value="C-type lectin-like"/>
    <property type="match status" value="12"/>
</dbReference>
<evidence type="ECO:0000256" key="3">
    <source>
        <dbReference type="SAM" id="Phobius"/>
    </source>
</evidence>
<dbReference type="PROSITE" id="PS50041">
    <property type="entry name" value="C_TYPE_LECTIN_2"/>
    <property type="match status" value="12"/>
</dbReference>
<keyword evidence="6" id="KW-1185">Reference proteome</keyword>
<dbReference type="Pfam" id="PF00059">
    <property type="entry name" value="Lectin_C"/>
    <property type="match status" value="12"/>
</dbReference>
<dbReference type="CDD" id="cd00037">
    <property type="entry name" value="CLECT"/>
    <property type="match status" value="9"/>
</dbReference>
<feature type="domain" description="C-type lectin" evidence="4">
    <location>
        <begin position="1572"/>
        <end position="1697"/>
    </location>
</feature>
<keyword evidence="3" id="KW-0812">Transmembrane</keyword>
<evidence type="ECO:0000256" key="2">
    <source>
        <dbReference type="SAM" id="MobiDB-lite"/>
    </source>
</evidence>
<gene>
    <name evidence="5" type="ORF">ACJMK2_039533</name>
</gene>
<comment type="caution">
    <text evidence="5">The sequence shown here is derived from an EMBL/GenBank/DDBJ whole genome shotgun (WGS) entry which is preliminary data.</text>
</comment>
<protein>
    <recommendedName>
        <fullName evidence="4">C-type lectin domain-containing protein</fullName>
    </recommendedName>
</protein>
<accession>A0ABD3WG87</accession>
<feature type="domain" description="C-type lectin" evidence="4">
    <location>
        <begin position="129"/>
        <end position="257"/>
    </location>
</feature>
<feature type="domain" description="C-type lectin" evidence="4">
    <location>
        <begin position="557"/>
        <end position="674"/>
    </location>
</feature>
<dbReference type="Proteomes" id="UP001634394">
    <property type="component" value="Unassembled WGS sequence"/>
</dbReference>
<keyword evidence="1" id="KW-1015">Disulfide bond</keyword>
<evidence type="ECO:0000259" key="4">
    <source>
        <dbReference type="PROSITE" id="PS50041"/>
    </source>
</evidence>
<name>A0ABD3WG87_SINWO</name>
<keyword evidence="3" id="KW-0472">Membrane</keyword>
<feature type="transmembrane region" description="Helical" evidence="3">
    <location>
        <begin position="1781"/>
        <end position="1803"/>
    </location>
</feature>
<proteinExistence type="predicted"/>
<dbReference type="PANTHER" id="PTHR22803">
    <property type="entry name" value="MANNOSE, PHOSPHOLIPASE, LECTIN RECEPTOR RELATED"/>
    <property type="match status" value="1"/>
</dbReference>
<feature type="domain" description="C-type lectin" evidence="4">
    <location>
        <begin position="707"/>
        <end position="821"/>
    </location>
</feature>